<dbReference type="InterPro" id="IPR011527">
    <property type="entry name" value="ABC1_TM_dom"/>
</dbReference>
<dbReference type="Gene3D" id="1.20.1560.10">
    <property type="entry name" value="ABC transporter type 1, transmembrane domain"/>
    <property type="match status" value="1"/>
</dbReference>
<organism evidence="10">
    <name type="scientific">freshwater metagenome</name>
    <dbReference type="NCBI Taxonomy" id="449393"/>
    <lineage>
        <taxon>unclassified sequences</taxon>
        <taxon>metagenomes</taxon>
        <taxon>ecological metagenomes</taxon>
    </lineage>
</organism>
<dbReference type="InterPro" id="IPR017871">
    <property type="entry name" value="ABC_transporter-like_CS"/>
</dbReference>
<dbReference type="Pfam" id="PF00005">
    <property type="entry name" value="ABC_tran"/>
    <property type="match status" value="1"/>
</dbReference>
<dbReference type="InterPro" id="IPR027417">
    <property type="entry name" value="P-loop_NTPase"/>
</dbReference>
<protein>
    <submittedName>
        <fullName evidence="10">Unannotated protein</fullName>
    </submittedName>
</protein>
<evidence type="ECO:0000256" key="5">
    <source>
        <dbReference type="ARBA" id="ARBA00022989"/>
    </source>
</evidence>
<dbReference type="InterPro" id="IPR039421">
    <property type="entry name" value="Type_1_exporter"/>
</dbReference>
<evidence type="ECO:0000256" key="7">
    <source>
        <dbReference type="SAM" id="Phobius"/>
    </source>
</evidence>
<dbReference type="GO" id="GO:0034040">
    <property type="term" value="F:ATPase-coupled lipid transmembrane transporter activity"/>
    <property type="evidence" value="ECO:0007669"/>
    <property type="project" value="TreeGrafter"/>
</dbReference>
<evidence type="ECO:0000256" key="6">
    <source>
        <dbReference type="ARBA" id="ARBA00023136"/>
    </source>
</evidence>
<dbReference type="InterPro" id="IPR036640">
    <property type="entry name" value="ABC1_TM_sf"/>
</dbReference>
<sequence>MTSNSSGHELFRQIGKTRRWVALSSLLGIITIGSSIGLLAMAIYLLTRSAILGSAASLSLTILGVRFFALSRVVGRYCERYLGHLGTFRVLTRLRVWLFERLVETDATILASRRRGDVVAGLVDDVDAMQERLLRVSSPPFVAIGTLTIALLALLAIDVRSAVILAVFFLIGALTLPPLLWSHTRLLSGQLIRLRARRLTEATELVDGLETLKIWGRADRLSESIADLDTQEADLTRKLARTRAILDIAVVGLPGICVLTIVAALRSAEASISTMWWLTATPLIALASFEALGPLLAAPDFRSQTDAAASRILFMANSTALAAPAVRTEQPSIRDIPANPEIEISNLSFSYGEQSPVFQNASITIPFGTTVAIAAPSGTGKSTLLHLLVGLLPCREGTLSIGGSQTTDLRDLARPCIAAVMQDDHVFDTTIRDNLLVGDGDASDDQLLEACRIAGFQPFLDARPGGLDAPIGANGDLLSGGERQRLMIARAVLSDSPILILDEAAEHLEPELRASVINEIISSRQNRTTVILAHDVDAITRADVVYEIINGAFVKRQS</sequence>
<keyword evidence="5 7" id="KW-1133">Transmembrane helix</keyword>
<dbReference type="PANTHER" id="PTHR24221">
    <property type="entry name" value="ATP-BINDING CASSETTE SUB-FAMILY B"/>
    <property type="match status" value="1"/>
</dbReference>
<dbReference type="SMART" id="SM00382">
    <property type="entry name" value="AAA"/>
    <property type="match status" value="1"/>
</dbReference>
<dbReference type="EMBL" id="CAEUNJ010000021">
    <property type="protein sequence ID" value="CAB4371178.1"/>
    <property type="molecule type" value="Genomic_DNA"/>
</dbReference>
<proteinExistence type="predicted"/>
<gene>
    <name evidence="11" type="ORF">UFOPK3785_01700</name>
    <name evidence="10" type="ORF">UFOPK4201_00666</name>
</gene>
<dbReference type="GO" id="GO:0016887">
    <property type="term" value="F:ATP hydrolysis activity"/>
    <property type="evidence" value="ECO:0007669"/>
    <property type="project" value="InterPro"/>
</dbReference>
<feature type="transmembrane region" description="Helical" evidence="7">
    <location>
        <begin position="139"/>
        <end position="157"/>
    </location>
</feature>
<comment type="subcellular location">
    <subcellularLocation>
        <location evidence="1">Membrane</location>
        <topology evidence="1">Multi-pass membrane protein</topology>
    </subcellularLocation>
</comment>
<feature type="transmembrane region" description="Helical" evidence="7">
    <location>
        <begin position="163"/>
        <end position="181"/>
    </location>
</feature>
<dbReference type="PROSITE" id="PS00211">
    <property type="entry name" value="ABC_TRANSPORTER_1"/>
    <property type="match status" value="1"/>
</dbReference>
<dbReference type="Gene3D" id="3.40.50.300">
    <property type="entry name" value="P-loop containing nucleotide triphosphate hydrolases"/>
    <property type="match status" value="1"/>
</dbReference>
<dbReference type="PROSITE" id="PS50929">
    <property type="entry name" value="ABC_TM1F"/>
    <property type="match status" value="1"/>
</dbReference>
<feature type="transmembrane region" description="Helical" evidence="7">
    <location>
        <begin position="20"/>
        <end position="44"/>
    </location>
</feature>
<evidence type="ECO:0000259" key="9">
    <source>
        <dbReference type="PROSITE" id="PS50929"/>
    </source>
</evidence>
<dbReference type="PANTHER" id="PTHR24221:SF654">
    <property type="entry name" value="ATP-BINDING CASSETTE SUB-FAMILY B MEMBER 6"/>
    <property type="match status" value="1"/>
</dbReference>
<evidence type="ECO:0000259" key="8">
    <source>
        <dbReference type="PROSITE" id="PS50893"/>
    </source>
</evidence>
<feature type="transmembrane region" description="Helical" evidence="7">
    <location>
        <begin position="276"/>
        <end position="297"/>
    </location>
</feature>
<dbReference type="GO" id="GO:0045454">
    <property type="term" value="P:cell redox homeostasis"/>
    <property type="evidence" value="ECO:0007669"/>
    <property type="project" value="InterPro"/>
</dbReference>
<evidence type="ECO:0000313" key="11">
    <source>
        <dbReference type="EMBL" id="CAB4963895.1"/>
    </source>
</evidence>
<feature type="transmembrane region" description="Helical" evidence="7">
    <location>
        <begin position="244"/>
        <end position="264"/>
    </location>
</feature>
<keyword evidence="2 7" id="KW-0812">Transmembrane</keyword>
<dbReference type="AlphaFoldDB" id="A0A6J6AL87"/>
<dbReference type="EMBL" id="CAFBNJ010000118">
    <property type="protein sequence ID" value="CAB4963895.1"/>
    <property type="molecule type" value="Genomic_DNA"/>
</dbReference>
<evidence type="ECO:0000313" key="10">
    <source>
        <dbReference type="EMBL" id="CAB4371178.1"/>
    </source>
</evidence>
<accession>A0A6J6AL87</accession>
<evidence type="ECO:0000256" key="3">
    <source>
        <dbReference type="ARBA" id="ARBA00022741"/>
    </source>
</evidence>
<dbReference type="InterPro" id="IPR003593">
    <property type="entry name" value="AAA+_ATPase"/>
</dbReference>
<dbReference type="GO" id="GO:0140359">
    <property type="term" value="F:ABC-type transporter activity"/>
    <property type="evidence" value="ECO:0007669"/>
    <property type="project" value="InterPro"/>
</dbReference>
<evidence type="ECO:0000256" key="4">
    <source>
        <dbReference type="ARBA" id="ARBA00022840"/>
    </source>
</evidence>
<dbReference type="PROSITE" id="PS50893">
    <property type="entry name" value="ABC_TRANSPORTER_2"/>
    <property type="match status" value="1"/>
</dbReference>
<dbReference type="Pfam" id="PF00664">
    <property type="entry name" value="ABC_membrane"/>
    <property type="match status" value="1"/>
</dbReference>
<feature type="domain" description="ABC transmembrane type-1" evidence="9">
    <location>
        <begin position="22"/>
        <end position="263"/>
    </location>
</feature>
<dbReference type="InterPro" id="IPR003439">
    <property type="entry name" value="ABC_transporter-like_ATP-bd"/>
</dbReference>
<evidence type="ECO:0000256" key="1">
    <source>
        <dbReference type="ARBA" id="ARBA00004141"/>
    </source>
</evidence>
<keyword evidence="6 7" id="KW-0472">Membrane</keyword>
<dbReference type="NCBIfam" id="TIGR02868">
    <property type="entry name" value="CydC"/>
    <property type="match status" value="1"/>
</dbReference>
<dbReference type="SUPFAM" id="SSF52540">
    <property type="entry name" value="P-loop containing nucleoside triphosphate hydrolases"/>
    <property type="match status" value="1"/>
</dbReference>
<reference evidence="10" key="1">
    <citation type="submission" date="2020-05" db="EMBL/GenBank/DDBJ databases">
        <authorList>
            <person name="Chiriac C."/>
            <person name="Salcher M."/>
            <person name="Ghai R."/>
            <person name="Kavagutti S V."/>
        </authorList>
    </citation>
    <scope>NUCLEOTIDE SEQUENCE</scope>
</reference>
<dbReference type="GO" id="GO:0016020">
    <property type="term" value="C:membrane"/>
    <property type="evidence" value="ECO:0007669"/>
    <property type="project" value="UniProtKB-SubCell"/>
</dbReference>
<dbReference type="SUPFAM" id="SSF90123">
    <property type="entry name" value="ABC transporter transmembrane region"/>
    <property type="match status" value="1"/>
</dbReference>
<dbReference type="InterPro" id="IPR014223">
    <property type="entry name" value="ABC_CydC/D"/>
</dbReference>
<keyword evidence="4" id="KW-0067">ATP-binding</keyword>
<feature type="transmembrane region" description="Helical" evidence="7">
    <location>
        <begin position="50"/>
        <end position="70"/>
    </location>
</feature>
<dbReference type="GO" id="GO:0034775">
    <property type="term" value="P:glutathione transmembrane transport"/>
    <property type="evidence" value="ECO:0007669"/>
    <property type="project" value="InterPro"/>
</dbReference>
<name>A0A6J6AL87_9ZZZZ</name>
<feature type="domain" description="ABC transporter" evidence="8">
    <location>
        <begin position="342"/>
        <end position="558"/>
    </location>
</feature>
<keyword evidence="3" id="KW-0547">Nucleotide-binding</keyword>
<evidence type="ECO:0000256" key="2">
    <source>
        <dbReference type="ARBA" id="ARBA00022692"/>
    </source>
</evidence>
<dbReference type="GO" id="GO:0005524">
    <property type="term" value="F:ATP binding"/>
    <property type="evidence" value="ECO:0007669"/>
    <property type="project" value="UniProtKB-KW"/>
</dbReference>